<dbReference type="EMBL" id="JAFJMO010000008">
    <property type="protein sequence ID" value="KAJ8269276.1"/>
    <property type="molecule type" value="Genomic_DNA"/>
</dbReference>
<feature type="region of interest" description="Disordered" evidence="1">
    <location>
        <begin position="23"/>
        <end position="44"/>
    </location>
</feature>
<gene>
    <name evidence="2" type="ORF">COCON_G00118830</name>
</gene>
<feature type="non-terminal residue" evidence="2">
    <location>
        <position position="1"/>
    </location>
</feature>
<dbReference type="Proteomes" id="UP001152803">
    <property type="component" value="Unassembled WGS sequence"/>
</dbReference>
<keyword evidence="3" id="KW-1185">Reference proteome</keyword>
<proteinExistence type="predicted"/>
<evidence type="ECO:0000313" key="3">
    <source>
        <dbReference type="Proteomes" id="UP001152803"/>
    </source>
</evidence>
<name>A0A9Q1HYF7_CONCO</name>
<comment type="caution">
    <text evidence="2">The sequence shown here is derived from an EMBL/GenBank/DDBJ whole genome shotgun (WGS) entry which is preliminary data.</text>
</comment>
<evidence type="ECO:0000256" key="1">
    <source>
        <dbReference type="SAM" id="MobiDB-lite"/>
    </source>
</evidence>
<accession>A0A9Q1HYF7</accession>
<reference evidence="2" key="1">
    <citation type="journal article" date="2023" name="Science">
        <title>Genome structures resolve the early diversification of teleost fishes.</title>
        <authorList>
            <person name="Parey E."/>
            <person name="Louis A."/>
            <person name="Montfort J."/>
            <person name="Bouchez O."/>
            <person name="Roques C."/>
            <person name="Iampietro C."/>
            <person name="Lluch J."/>
            <person name="Castinel A."/>
            <person name="Donnadieu C."/>
            <person name="Desvignes T."/>
            <person name="Floi Bucao C."/>
            <person name="Jouanno E."/>
            <person name="Wen M."/>
            <person name="Mejri S."/>
            <person name="Dirks R."/>
            <person name="Jansen H."/>
            <person name="Henkel C."/>
            <person name="Chen W.J."/>
            <person name="Zahm M."/>
            <person name="Cabau C."/>
            <person name="Klopp C."/>
            <person name="Thompson A.W."/>
            <person name="Robinson-Rechavi M."/>
            <person name="Braasch I."/>
            <person name="Lecointre G."/>
            <person name="Bobe J."/>
            <person name="Postlethwait J.H."/>
            <person name="Berthelot C."/>
            <person name="Roest Crollius H."/>
            <person name="Guiguen Y."/>
        </authorList>
    </citation>
    <scope>NUCLEOTIDE SEQUENCE</scope>
    <source>
        <strain evidence="2">Concon-B</strain>
    </source>
</reference>
<sequence>AASTHPGYFALCGTWIYRQLEPTPHKQGTSASKGPSHGPPLRGRSRFYRFSLSQSLPSPSPVPSRLSVSLLKCPRRAAITQPVHWSMPGHPCTPCSC</sequence>
<evidence type="ECO:0000313" key="2">
    <source>
        <dbReference type="EMBL" id="KAJ8269276.1"/>
    </source>
</evidence>
<protein>
    <submittedName>
        <fullName evidence="2">Uncharacterized protein</fullName>
    </submittedName>
</protein>
<organism evidence="2 3">
    <name type="scientific">Conger conger</name>
    <name type="common">Conger eel</name>
    <name type="synonym">Muraena conger</name>
    <dbReference type="NCBI Taxonomy" id="82655"/>
    <lineage>
        <taxon>Eukaryota</taxon>
        <taxon>Metazoa</taxon>
        <taxon>Chordata</taxon>
        <taxon>Craniata</taxon>
        <taxon>Vertebrata</taxon>
        <taxon>Euteleostomi</taxon>
        <taxon>Actinopterygii</taxon>
        <taxon>Neopterygii</taxon>
        <taxon>Teleostei</taxon>
        <taxon>Anguilliformes</taxon>
        <taxon>Congridae</taxon>
        <taxon>Conger</taxon>
    </lineage>
</organism>
<dbReference type="AlphaFoldDB" id="A0A9Q1HYF7"/>